<reference evidence="1 2" key="1">
    <citation type="submission" date="2016-06" db="EMBL/GenBank/DDBJ databases">
        <title>Comparative genomics of the ectomycorrhizal sister species Rhizopogon vinicolor and Rhizopogon vesiculosus (Basidiomycota: Boletales) reveals a divergence of the mating type B locus.</title>
        <authorList>
            <consortium name="DOE Joint Genome Institute"/>
            <person name="Mujic A.B."/>
            <person name="Kuo A."/>
            <person name="Tritt A."/>
            <person name="Lipzen A."/>
            <person name="Chen C."/>
            <person name="Johnson J."/>
            <person name="Sharma A."/>
            <person name="Barry K."/>
            <person name="Grigoriev I.V."/>
            <person name="Spatafora J.W."/>
        </authorList>
    </citation>
    <scope>NUCLEOTIDE SEQUENCE [LARGE SCALE GENOMIC DNA]</scope>
    <source>
        <strain evidence="1 2">AM-OR11-026</strain>
    </source>
</reference>
<dbReference type="Proteomes" id="UP000092154">
    <property type="component" value="Unassembled WGS sequence"/>
</dbReference>
<gene>
    <name evidence="1" type="ORF">K503DRAFT_861583</name>
</gene>
<name>A0A1B7NHH8_9AGAM</name>
<proteinExistence type="predicted"/>
<sequence length="447" mass="51230">MGNTVQPLRSPFANADLVACLLTSLPDFYCLASAILTSKAVYNVFRRHPHSIVRAVAYNLVGPALPQALRLVRCQNAQLYSRPVDELLGDDDIENNPAFSRRDTRSLVAVSNTVQELENLFSLRMKNRRFKTSQLSLAESTRFQKAMYRLTLFSAIYGIESSPLVEDDSDEELKLAVEEAQNLRKGFFNCFTTPELREIQRAEFFLRGILAGVTGHSPDSPTIVDWAVYSIYATPGDVLDLYNRATTLPMDIEWDDEVDQRFWVGFMRMPVASVLDDRKEPHLLPSDHKQPIVDEVIGEHDLCSQCKSDKGLELWGPSNWSYFRANPIFHAIPHLLKGHLSFNNANIDHFKSIVQMTSPEQLIEGLFEYKTLAYDTWDKEDWLCEQCLEKFMREHLHLWYVGQMIKQGCAIPENCWYGYNCRTQTHRLAHAKKLNHWCAPIRGDAPP</sequence>
<evidence type="ECO:0000313" key="1">
    <source>
        <dbReference type="EMBL" id="OAX44355.1"/>
    </source>
</evidence>
<organism evidence="1 2">
    <name type="scientific">Rhizopogon vinicolor AM-OR11-026</name>
    <dbReference type="NCBI Taxonomy" id="1314800"/>
    <lineage>
        <taxon>Eukaryota</taxon>
        <taxon>Fungi</taxon>
        <taxon>Dikarya</taxon>
        <taxon>Basidiomycota</taxon>
        <taxon>Agaricomycotina</taxon>
        <taxon>Agaricomycetes</taxon>
        <taxon>Agaricomycetidae</taxon>
        <taxon>Boletales</taxon>
        <taxon>Suillineae</taxon>
        <taxon>Rhizopogonaceae</taxon>
        <taxon>Rhizopogon</taxon>
    </lineage>
</organism>
<keyword evidence="2" id="KW-1185">Reference proteome</keyword>
<protein>
    <recommendedName>
        <fullName evidence="3">Aprataxin and PNK-like factor PBZ domain-containing protein</fullName>
    </recommendedName>
</protein>
<dbReference type="EMBL" id="KV448126">
    <property type="protein sequence ID" value="OAX44355.1"/>
    <property type="molecule type" value="Genomic_DNA"/>
</dbReference>
<evidence type="ECO:0008006" key="3">
    <source>
        <dbReference type="Google" id="ProtNLM"/>
    </source>
</evidence>
<dbReference type="AlphaFoldDB" id="A0A1B7NHH8"/>
<dbReference type="InParanoid" id="A0A1B7NHH8"/>
<accession>A0A1B7NHH8</accession>
<dbReference type="OrthoDB" id="2745518at2759"/>
<evidence type="ECO:0000313" key="2">
    <source>
        <dbReference type="Proteomes" id="UP000092154"/>
    </source>
</evidence>
<dbReference type="STRING" id="1314800.A0A1B7NHH8"/>